<evidence type="ECO:0000313" key="2">
    <source>
        <dbReference type="Proteomes" id="UP001152320"/>
    </source>
</evidence>
<comment type="caution">
    <text evidence="1">The sequence shown here is derived from an EMBL/GenBank/DDBJ whole genome shotgun (WGS) entry which is preliminary data.</text>
</comment>
<gene>
    <name evidence="1" type="ORF">HOLleu_28433</name>
</gene>
<sequence length="410" mass="46861">MCDESIQILSVQWLRLQFWPSSNSAAAQMNTGRVKLKMMVSARQQRKHHPDTYYASAIFRYQKEFAIRFRNSCTFICEDDKHTVKVGEPNFPVAAVERGRQVIVGLNQKMVVGDHDFTKFSLSPSVSFIVNIPENIDGSFYDGHVHVGLKENCFEPSSAARHACELNKLLTTNHPIECHYHDGGPDHNIRFARTQLTKIAYFLTRDLDMLVSVQTPPHHSWKNPTERVMSNLNLGLQGVGDMRSEMPTMEEKIRSASNMKAIRNVAKNEEGLKEEVLDSIQPAKVLLGNVFSRLQLKGKNFQVFSSASEDEMKDMANQLKKIDEEFCPDILLDTSKPCKLSEKLKDFIKQHCVCGQYQLSIKKCGREGCVCGVRRTPLDIFEDLHHLPFPVPEMDKYKHFQVRTQLLVFL</sequence>
<proteinExistence type="predicted"/>
<protein>
    <submittedName>
        <fullName evidence="1">Uncharacterized protein</fullName>
    </submittedName>
</protein>
<reference evidence="1" key="1">
    <citation type="submission" date="2021-10" db="EMBL/GenBank/DDBJ databases">
        <title>Tropical sea cucumber genome reveals ecological adaptation and Cuvierian tubules defense mechanism.</title>
        <authorList>
            <person name="Chen T."/>
        </authorList>
    </citation>
    <scope>NUCLEOTIDE SEQUENCE</scope>
    <source>
        <strain evidence="1">Nanhai2018</strain>
        <tissue evidence="1">Muscle</tissue>
    </source>
</reference>
<name>A0A9Q1BM14_HOLLE</name>
<accession>A0A9Q1BM14</accession>
<dbReference type="Proteomes" id="UP001152320">
    <property type="component" value="Chromosome 14"/>
</dbReference>
<dbReference type="AlphaFoldDB" id="A0A9Q1BM14"/>
<keyword evidence="2" id="KW-1185">Reference proteome</keyword>
<dbReference type="OrthoDB" id="10003658at2759"/>
<dbReference type="EMBL" id="JAIZAY010000014">
    <property type="protein sequence ID" value="KAJ8029111.1"/>
    <property type="molecule type" value="Genomic_DNA"/>
</dbReference>
<evidence type="ECO:0000313" key="1">
    <source>
        <dbReference type="EMBL" id="KAJ8029111.1"/>
    </source>
</evidence>
<organism evidence="1 2">
    <name type="scientific">Holothuria leucospilota</name>
    <name type="common">Black long sea cucumber</name>
    <name type="synonym">Mertensiothuria leucospilota</name>
    <dbReference type="NCBI Taxonomy" id="206669"/>
    <lineage>
        <taxon>Eukaryota</taxon>
        <taxon>Metazoa</taxon>
        <taxon>Echinodermata</taxon>
        <taxon>Eleutherozoa</taxon>
        <taxon>Echinozoa</taxon>
        <taxon>Holothuroidea</taxon>
        <taxon>Aspidochirotacea</taxon>
        <taxon>Aspidochirotida</taxon>
        <taxon>Holothuriidae</taxon>
        <taxon>Holothuria</taxon>
    </lineage>
</organism>